<dbReference type="EMBL" id="JBHULE010000019">
    <property type="protein sequence ID" value="MFD2564530.1"/>
    <property type="molecule type" value="Genomic_DNA"/>
</dbReference>
<feature type="domain" description="NAD-dependent epimerase/dehydratase" evidence="2">
    <location>
        <begin position="3"/>
        <end position="207"/>
    </location>
</feature>
<dbReference type="Gene3D" id="3.40.50.720">
    <property type="entry name" value="NAD(P)-binding Rossmann-like Domain"/>
    <property type="match status" value="1"/>
</dbReference>
<evidence type="ECO:0000259" key="2">
    <source>
        <dbReference type="Pfam" id="PF01370"/>
    </source>
</evidence>
<dbReference type="InterPro" id="IPR001509">
    <property type="entry name" value="Epimerase_deHydtase"/>
</dbReference>
<dbReference type="SUPFAM" id="SSF51735">
    <property type="entry name" value="NAD(P)-binding Rossmann-fold domains"/>
    <property type="match status" value="1"/>
</dbReference>
<dbReference type="CDD" id="cd08946">
    <property type="entry name" value="SDR_e"/>
    <property type="match status" value="1"/>
</dbReference>
<comment type="similarity">
    <text evidence="1">Belongs to the NAD(P)-dependent epimerase/dehydratase family.</text>
</comment>
<dbReference type="Proteomes" id="UP001597319">
    <property type="component" value="Unassembled WGS sequence"/>
</dbReference>
<dbReference type="InterPro" id="IPR036291">
    <property type="entry name" value="NAD(P)-bd_dom_sf"/>
</dbReference>
<comment type="caution">
    <text evidence="3">The sequence shown here is derived from an EMBL/GenBank/DDBJ whole genome shotgun (WGS) entry which is preliminary data.</text>
</comment>
<reference evidence="4" key="1">
    <citation type="journal article" date="2019" name="Int. J. Syst. Evol. Microbiol.">
        <title>The Global Catalogue of Microorganisms (GCM) 10K type strain sequencing project: providing services to taxonomists for standard genome sequencing and annotation.</title>
        <authorList>
            <consortium name="The Broad Institute Genomics Platform"/>
            <consortium name="The Broad Institute Genome Sequencing Center for Infectious Disease"/>
            <person name="Wu L."/>
            <person name="Ma J."/>
        </authorList>
    </citation>
    <scope>NUCLEOTIDE SEQUENCE [LARGE SCALE GENOMIC DNA]</scope>
    <source>
        <strain evidence="4">KCTC 52274</strain>
    </source>
</reference>
<protein>
    <submittedName>
        <fullName evidence="3">NAD-dependent epimerase/dehydratase family protein</fullName>
    </submittedName>
</protein>
<proteinExistence type="inferred from homology"/>
<evidence type="ECO:0000256" key="1">
    <source>
        <dbReference type="ARBA" id="ARBA00007637"/>
    </source>
</evidence>
<dbReference type="Pfam" id="PF01370">
    <property type="entry name" value="Epimerase"/>
    <property type="match status" value="1"/>
</dbReference>
<keyword evidence="4" id="KW-1185">Reference proteome</keyword>
<dbReference type="PANTHER" id="PTHR43000">
    <property type="entry name" value="DTDP-D-GLUCOSE 4,6-DEHYDRATASE-RELATED"/>
    <property type="match status" value="1"/>
</dbReference>
<accession>A0ABW5LIA6</accession>
<name>A0ABW5LIA6_9FLAO</name>
<evidence type="ECO:0000313" key="3">
    <source>
        <dbReference type="EMBL" id="MFD2564530.1"/>
    </source>
</evidence>
<gene>
    <name evidence="3" type="ORF">ACFSR1_17745</name>
</gene>
<sequence>MKIAIVGSNSFLAQALLVELSSRYDDIIQVYHQRSYRLSNKFRQISINEFLEQKPVVDYIFYIASHISFEESLTEINKIYSVNIYLLKNISETFQNAKIVHASSVALYENSGKIITEESAVNPKNSYGISKLWGELIVKNHKEGGINVRISSLFGEGMNRGTFLPEIIISAISKKEICLYGDGSRMQNYVYVKDVAEILEKAMQKKTDIPLLAVGNRSYSNYEVATMIKDFLPDVSIVYKKEDASRSFFYDDSSTNKILGINRTNIFKEQLRQTALWIQKQY</sequence>
<organism evidence="3 4">
    <name type="scientific">Aquimarina rubra</name>
    <dbReference type="NCBI Taxonomy" id="1920033"/>
    <lineage>
        <taxon>Bacteria</taxon>
        <taxon>Pseudomonadati</taxon>
        <taxon>Bacteroidota</taxon>
        <taxon>Flavobacteriia</taxon>
        <taxon>Flavobacteriales</taxon>
        <taxon>Flavobacteriaceae</taxon>
        <taxon>Aquimarina</taxon>
    </lineage>
</organism>
<evidence type="ECO:0000313" key="4">
    <source>
        <dbReference type="Proteomes" id="UP001597319"/>
    </source>
</evidence>
<dbReference type="RefSeq" id="WP_378294354.1">
    <property type="nucleotide sequence ID" value="NZ_JBHULE010000019.1"/>
</dbReference>